<evidence type="ECO:0000313" key="2">
    <source>
        <dbReference type="EMBL" id="KAJ3658416.1"/>
    </source>
</evidence>
<gene>
    <name evidence="2" type="ORF">Zmor_010154</name>
</gene>
<comment type="caution">
    <text evidence="2">The sequence shown here is derived from an EMBL/GenBank/DDBJ whole genome shotgun (WGS) entry which is preliminary data.</text>
</comment>
<dbReference type="EMBL" id="JALNTZ010000003">
    <property type="protein sequence ID" value="KAJ3658416.1"/>
    <property type="molecule type" value="Genomic_DNA"/>
</dbReference>
<reference evidence="2" key="1">
    <citation type="journal article" date="2023" name="G3 (Bethesda)">
        <title>Whole genome assemblies of Zophobas morio and Tenebrio molitor.</title>
        <authorList>
            <person name="Kaur S."/>
            <person name="Stinson S.A."/>
            <person name="diCenzo G.C."/>
        </authorList>
    </citation>
    <scope>NUCLEOTIDE SEQUENCE</scope>
    <source>
        <strain evidence="2">QUZm001</strain>
    </source>
</reference>
<feature type="compositionally biased region" description="Polar residues" evidence="1">
    <location>
        <begin position="29"/>
        <end position="47"/>
    </location>
</feature>
<accession>A0AA38MJG0</accession>
<protein>
    <submittedName>
        <fullName evidence="2">Uncharacterized protein</fullName>
    </submittedName>
</protein>
<evidence type="ECO:0000256" key="1">
    <source>
        <dbReference type="SAM" id="MobiDB-lite"/>
    </source>
</evidence>
<dbReference type="Proteomes" id="UP001168821">
    <property type="component" value="Unassembled WGS sequence"/>
</dbReference>
<feature type="region of interest" description="Disordered" evidence="1">
    <location>
        <begin position="1"/>
        <end position="47"/>
    </location>
</feature>
<keyword evidence="3" id="KW-1185">Reference proteome</keyword>
<sequence>MGRRKPRKSQAGSKTSEMRQNGKNDVVSESRSCLTLGTPTRRSSQNQSLYFVNRRGSKLEPCGNDNFDSRVRIWENGPFSVVFKSPGAVPRRGGRQRKAYGS</sequence>
<evidence type="ECO:0000313" key="3">
    <source>
        <dbReference type="Proteomes" id="UP001168821"/>
    </source>
</evidence>
<name>A0AA38MJG0_9CUCU</name>
<feature type="compositionally biased region" description="Basic and acidic residues" evidence="1">
    <location>
        <begin position="16"/>
        <end position="28"/>
    </location>
</feature>
<organism evidence="2 3">
    <name type="scientific">Zophobas morio</name>
    <dbReference type="NCBI Taxonomy" id="2755281"/>
    <lineage>
        <taxon>Eukaryota</taxon>
        <taxon>Metazoa</taxon>
        <taxon>Ecdysozoa</taxon>
        <taxon>Arthropoda</taxon>
        <taxon>Hexapoda</taxon>
        <taxon>Insecta</taxon>
        <taxon>Pterygota</taxon>
        <taxon>Neoptera</taxon>
        <taxon>Endopterygota</taxon>
        <taxon>Coleoptera</taxon>
        <taxon>Polyphaga</taxon>
        <taxon>Cucujiformia</taxon>
        <taxon>Tenebrionidae</taxon>
        <taxon>Zophobas</taxon>
    </lineage>
</organism>
<proteinExistence type="predicted"/>
<dbReference type="AlphaFoldDB" id="A0AA38MJG0"/>